<keyword evidence="2" id="KW-0614">Plasmid</keyword>
<dbReference type="EMBL" id="CP042263">
    <property type="protein sequence ID" value="QDY70781.1"/>
    <property type="molecule type" value="Genomic_DNA"/>
</dbReference>
<dbReference type="AlphaFoldDB" id="A0A5B8J0S8"/>
<organism evidence="2 3">
    <name type="scientific">Qingshengfaniella alkalisoli</name>
    <dbReference type="NCBI Taxonomy" id="2599296"/>
    <lineage>
        <taxon>Bacteria</taxon>
        <taxon>Pseudomonadati</taxon>
        <taxon>Pseudomonadota</taxon>
        <taxon>Alphaproteobacteria</taxon>
        <taxon>Rhodobacterales</taxon>
        <taxon>Paracoccaceae</taxon>
        <taxon>Qingshengfaniella</taxon>
    </lineage>
</organism>
<dbReference type="Proteomes" id="UP000318483">
    <property type="component" value="Plasmid unnamed2"/>
</dbReference>
<proteinExistence type="predicted"/>
<dbReference type="RefSeq" id="WP_146366197.1">
    <property type="nucleotide sequence ID" value="NZ_CP042263.1"/>
</dbReference>
<protein>
    <submittedName>
        <fullName evidence="2">Type II toxin-antitoxin system VapC family toxin</fullName>
    </submittedName>
</protein>
<name>A0A5B8J0S8_9RHOB</name>
<evidence type="ECO:0000313" key="3">
    <source>
        <dbReference type="Proteomes" id="UP000318483"/>
    </source>
</evidence>
<sequence>MPGFTETQIAWLTTAVNRSADFAKDAKREEEKSKQLHDILGNIDDLSEELREAQQFSVTWTEEKKKHFWSKTANSTKVVKKMEWSTGDRDTEVDTRHDLKDGFKVDEQDVRKVHQMHAKLLELQKKMEEATDADGNPLFTARDIERELWSPLVKANVIPSNAVADKYSQEAQVFNGACELYGERLKEHTKTASKHEKLKRGLSIAKDTVSLMGTVATQAISIANFDGVAMSQSEKNELTDLKSQDKAGTLDPSKTGRLGELSGKSDLATQAKQAQAYNTLAMGLANGAFDLADKSLDKNTEKRNWEIAEMAFNAVATAAVNSISADQAQRAVTDKDTSGLQSYKTATDAAKKLVSYSLAGSKVVFRFHDLITAPESQRAGIAKALIATVADAVGNAFAAFDVPKGKDKDGNDVDGTGGQWAKVGAYIATGIISAANAAEIAKMVSDAKASGKKIDPATIVSALGLTVVSTVIAGTFEPVVSSTRKTVEDDHYNTGVFEETEDMQSKRLANTTKEVEALNTAMKGANNLFAAFPIAKDIDPDAKRAELYQRNEDMEAMQREEQLKAYQKRLKDDDDFKRALEDDIANEVEDRQGPLMALIEEATQTPDDLADKEKAKRAMLAMDKLIAEANAVQTKWAVIDQLTSGGVGMVAKFVPGASIAVAVRQLTMDVAYLVKKSQELNLWMKNTALTYGNDSVYGPAITSRLASSQIQVSQRSLNVVFSMTGVTMESLRLADITGAATAGSIANSLARALSDYGYKMQKEAEISKGWKLYKKARSLENKGDRKLARKAMRWNSTLSKCVLAYGIVKDGDPVAKEAARNCGLSPEILQDQNDVCQKVVDYFMTVYSDDPVVMRRIVVPKDWHPGAVDLTLTSWVRFKAAAATKATPRLAQKSTKTPAIDKHFAKLDALCGKGSDYAKARDELGKKSGRKSDEFGTFLDDAFASADALVAALDAYIPVNDKPEGDGESWTENGPHTDMAAATEAFRAQAFMLRSEIKFDQTEREAQIEADEDVTIDDLLAS</sequence>
<accession>A0A5B8J0S8</accession>
<feature type="region of interest" description="Disordered" evidence="1">
    <location>
        <begin position="245"/>
        <end position="264"/>
    </location>
</feature>
<dbReference type="KEGG" id="lit:FPZ52_13790"/>
<evidence type="ECO:0000256" key="1">
    <source>
        <dbReference type="SAM" id="MobiDB-lite"/>
    </source>
</evidence>
<reference evidence="2 3" key="1">
    <citation type="submission" date="2019-07" db="EMBL/GenBank/DDBJ databases">
        <title>Litoreibacter alkalisoli sp. nov., isolated from saline-alkaline soil.</title>
        <authorList>
            <person name="Wang S."/>
            <person name="Xu L."/>
            <person name="Xing Y.-T."/>
            <person name="Sun J.-Q."/>
        </authorList>
    </citation>
    <scope>NUCLEOTIDE SEQUENCE [LARGE SCALE GENOMIC DNA]</scope>
    <source>
        <strain evidence="2 3">LN3S51</strain>
        <plasmid evidence="2 3">unnamed2</plasmid>
    </source>
</reference>
<geneLocation type="plasmid" evidence="2 3">
    <name>unnamed2</name>
</geneLocation>
<dbReference type="OrthoDB" id="7824337at2"/>
<gene>
    <name evidence="2" type="ORF">FPZ52_13790</name>
</gene>
<keyword evidence="3" id="KW-1185">Reference proteome</keyword>
<evidence type="ECO:0000313" key="2">
    <source>
        <dbReference type="EMBL" id="QDY70781.1"/>
    </source>
</evidence>